<dbReference type="InterPro" id="IPR007712">
    <property type="entry name" value="RelE/ParE_toxin"/>
</dbReference>
<dbReference type="InterPro" id="IPR035093">
    <property type="entry name" value="RelE/ParE_toxin_dom_sf"/>
</dbReference>
<comment type="caution">
    <text evidence="2">The sequence shown here is derived from an EMBL/GenBank/DDBJ whole genome shotgun (WGS) entry which is preliminary data.</text>
</comment>
<dbReference type="EMBL" id="MJIE01000001">
    <property type="protein sequence ID" value="OLR56866.1"/>
    <property type="molecule type" value="Genomic_DNA"/>
</dbReference>
<dbReference type="RefSeq" id="WP_075714834.1">
    <property type="nucleotide sequence ID" value="NZ_MJIE01000001.1"/>
</dbReference>
<dbReference type="OrthoDB" id="3268478at2"/>
<evidence type="ECO:0000313" key="2">
    <source>
        <dbReference type="EMBL" id="OLR56866.1"/>
    </source>
</evidence>
<evidence type="ECO:0000313" key="3">
    <source>
        <dbReference type="Proteomes" id="UP000187404"/>
    </source>
</evidence>
<dbReference type="Proteomes" id="UP000187404">
    <property type="component" value="Unassembled WGS sequence"/>
</dbReference>
<dbReference type="Pfam" id="PF05016">
    <property type="entry name" value="ParE_toxin"/>
    <property type="match status" value="1"/>
</dbReference>
<keyword evidence="1" id="KW-1277">Toxin-antitoxin system</keyword>
<dbReference type="STRING" id="1261640.BHK98_12795"/>
<dbReference type="AlphaFoldDB" id="A0A1Q9JL13"/>
<organism evidence="2 3">
    <name type="scientific">Hornefia porci</name>
    <dbReference type="NCBI Taxonomy" id="2652292"/>
    <lineage>
        <taxon>Bacteria</taxon>
        <taxon>Bacillati</taxon>
        <taxon>Bacillota</taxon>
        <taxon>Clostridia</taxon>
        <taxon>Peptostreptococcales</taxon>
        <taxon>Anaerovoracaceae</taxon>
        <taxon>Hornefia</taxon>
    </lineage>
</organism>
<reference evidence="2 3" key="1">
    <citation type="journal article" date="2016" name="Appl. Environ. Microbiol.">
        <title>Function and Phylogeny of Bacterial Butyryl Coenzyme A:Acetate Transferases and Their Diversity in the Proximal Colon of Swine.</title>
        <authorList>
            <person name="Trachsel J."/>
            <person name="Bayles D.O."/>
            <person name="Looft T."/>
            <person name="Levine U.Y."/>
            <person name="Allen H.K."/>
        </authorList>
    </citation>
    <scope>NUCLEOTIDE SEQUENCE [LARGE SCALE GENOMIC DNA]</scope>
    <source>
        <strain evidence="2 3">68-3-10</strain>
    </source>
</reference>
<dbReference type="Gene3D" id="3.30.2310.20">
    <property type="entry name" value="RelE-like"/>
    <property type="match status" value="1"/>
</dbReference>
<keyword evidence="3" id="KW-1185">Reference proteome</keyword>
<sequence>MKIVYTFKARQDLRDIYEYIACTLLVPETAGRMTDSIMKKVRTLESMPERNPMYKEEPWLSQGVRFLPVKSYLVFYTVNFSKETVSVVRIMYAGRDIRNQLNETTEW</sequence>
<evidence type="ECO:0000256" key="1">
    <source>
        <dbReference type="ARBA" id="ARBA00022649"/>
    </source>
</evidence>
<name>A0A1Q9JL13_9FIRM</name>
<protein>
    <submittedName>
        <fullName evidence="2">Addiction module toxin RelE</fullName>
    </submittedName>
</protein>
<accession>A0A1Q9JL13</accession>
<proteinExistence type="predicted"/>
<gene>
    <name evidence="2" type="ORF">BHK98_12795</name>
</gene>